<reference evidence="1 2" key="1">
    <citation type="submission" date="2016-07" db="EMBL/GenBank/DDBJ databases">
        <title>Multi-omics approach to identify versatile polysaccharide utilization systems of a marine flavobacterium Gramella flava.</title>
        <authorList>
            <person name="Tang K."/>
        </authorList>
    </citation>
    <scope>NUCLEOTIDE SEQUENCE [LARGE SCALE GENOMIC DNA]</scope>
    <source>
        <strain evidence="1 2">JLT2011</strain>
    </source>
</reference>
<organism evidence="1 2">
    <name type="scientific">Christiangramia flava JLT2011</name>
    <dbReference type="NCBI Taxonomy" id="1229726"/>
    <lineage>
        <taxon>Bacteria</taxon>
        <taxon>Pseudomonadati</taxon>
        <taxon>Bacteroidota</taxon>
        <taxon>Flavobacteriia</taxon>
        <taxon>Flavobacteriales</taxon>
        <taxon>Flavobacteriaceae</taxon>
        <taxon>Christiangramia</taxon>
    </lineage>
</organism>
<name>A0A1L7I7F4_9FLAO</name>
<gene>
    <name evidence="1" type="ORF">GRFL_2796</name>
</gene>
<dbReference type="EMBL" id="CP016359">
    <property type="protein sequence ID" value="APU69520.1"/>
    <property type="molecule type" value="Genomic_DNA"/>
</dbReference>
<evidence type="ECO:0000313" key="2">
    <source>
        <dbReference type="Proteomes" id="UP000186230"/>
    </source>
</evidence>
<dbReference type="STRING" id="1229726.GRFL_2796"/>
<dbReference type="Proteomes" id="UP000186230">
    <property type="component" value="Chromosome"/>
</dbReference>
<proteinExistence type="predicted"/>
<evidence type="ECO:0000313" key="1">
    <source>
        <dbReference type="EMBL" id="APU69520.1"/>
    </source>
</evidence>
<keyword evidence="2" id="KW-1185">Reference proteome</keyword>
<protein>
    <submittedName>
        <fullName evidence="1">Uncharacterized protein</fullName>
    </submittedName>
</protein>
<accession>A0A1L7I7F4</accession>
<dbReference type="AlphaFoldDB" id="A0A1L7I7F4"/>
<sequence length="40" mass="4735">MRTALFTSLETARDTFTISIWASAEMFYGFPRPYPVYAYY</sequence>
<dbReference type="KEGG" id="gfl:GRFL_2796"/>